<organism evidence="1 2">
    <name type="scientific">Stappia indica</name>
    <dbReference type="NCBI Taxonomy" id="538381"/>
    <lineage>
        <taxon>Bacteria</taxon>
        <taxon>Pseudomonadati</taxon>
        <taxon>Pseudomonadota</taxon>
        <taxon>Alphaproteobacteria</taxon>
        <taxon>Hyphomicrobiales</taxon>
        <taxon>Stappiaceae</taxon>
        <taxon>Stappia</taxon>
    </lineage>
</organism>
<evidence type="ECO:0000313" key="2">
    <source>
        <dbReference type="Proteomes" id="UP000435648"/>
    </source>
</evidence>
<accession>A0A857C4V9</accession>
<reference evidence="1 2" key="1">
    <citation type="submission" date="2019-12" db="EMBL/GenBank/DDBJ databases">
        <title>The genome of Stappia indica PHM037.</title>
        <authorList>
            <person name="Kacar D."/>
            <person name="Galan B."/>
            <person name="Canedo L."/>
            <person name="Rodriguez P."/>
            <person name="de la Calle F."/>
            <person name="Garcia J.L."/>
        </authorList>
    </citation>
    <scope>NUCLEOTIDE SEQUENCE [LARGE SCALE GENOMIC DNA]</scope>
    <source>
        <strain evidence="1 2">PHM037</strain>
    </source>
</reference>
<name>A0A857C4V9_9HYPH</name>
<dbReference type="KEGG" id="siw:GH266_05175"/>
<protein>
    <submittedName>
        <fullName evidence="1">Uncharacterized protein</fullName>
    </submittedName>
</protein>
<dbReference type="AlphaFoldDB" id="A0A857C4V9"/>
<dbReference type="RefSeq" id="WP_158192947.1">
    <property type="nucleotide sequence ID" value="NZ_CP046908.1"/>
</dbReference>
<gene>
    <name evidence="1" type="ORF">GH266_05175</name>
</gene>
<dbReference type="EMBL" id="CP046908">
    <property type="protein sequence ID" value="QGZ33957.1"/>
    <property type="molecule type" value="Genomic_DNA"/>
</dbReference>
<dbReference type="Proteomes" id="UP000435648">
    <property type="component" value="Chromosome"/>
</dbReference>
<proteinExistence type="predicted"/>
<sequence length="70" mass="7973">MKTRYDSRTGSYHLDYSDELQPFEQIIEKVRTAIAEDTEGKLRRALIELDWTPPCGAEPPPLPPSESLRG</sequence>
<evidence type="ECO:0000313" key="1">
    <source>
        <dbReference type="EMBL" id="QGZ33957.1"/>
    </source>
</evidence>